<name>A0AAQ3QSF0_9BACT</name>
<evidence type="ECO:0000313" key="3">
    <source>
        <dbReference type="Proteomes" id="UP001304300"/>
    </source>
</evidence>
<dbReference type="SMART" id="SM00567">
    <property type="entry name" value="EZ_HEAT"/>
    <property type="match status" value="3"/>
</dbReference>
<organism evidence="2 3">
    <name type="scientific">Rubellicoccus peritrichatus</name>
    <dbReference type="NCBI Taxonomy" id="3080537"/>
    <lineage>
        <taxon>Bacteria</taxon>
        <taxon>Pseudomonadati</taxon>
        <taxon>Verrucomicrobiota</taxon>
        <taxon>Opitutia</taxon>
        <taxon>Puniceicoccales</taxon>
        <taxon>Cerasicoccaceae</taxon>
        <taxon>Rubellicoccus</taxon>
    </lineage>
</organism>
<sequence>MDYLKHTIALGTLLLVLSPLAAQNNPNRVRIQNSGIPRHLLPPEVIPQIPLTEEERITIDRGISDLRSPDKEVRTGAVMILGKYDHPSARLPVIEALSDESPRVRRAALVSVAEWSRGAPHQAIIPVLKLVGDEDLEIRRTASATIPTMMTIRQTYQIVRPSPDGPKPLPSDIIATLKAGFKDEDPVVRRNLVNHYYSLNINLPGETWIELLNDPDRQVRLAALPLAARHAPREVFFAKAKELAKSEDRIERLQLARELNLRGVHPEAQEILKLLQEDEDQEVASEAILGQLKFASTNSLFKTAVKRLLEGKMTQDQGIRFFRVIQINPNDAIPYLPSLIQLDDSVLRREAVAAYLDSGIADGKPRKLDPLVEDPSESVRKEVINYLASGTGRTDDTLIETMVFSPYLDVRAGLITVSNQFQAEPAAELLMDLLLDENVQIRARALQETVNRKLSPWSEVLSASLLDPDYQMQRAALGLILKNPFPGDTEALTNFLTEHPDSPLAPLIRARLGKPKGSDT</sequence>
<dbReference type="AlphaFoldDB" id="A0AAQ3QSF0"/>
<evidence type="ECO:0000313" key="2">
    <source>
        <dbReference type="EMBL" id="WOO42353.1"/>
    </source>
</evidence>
<keyword evidence="1" id="KW-0732">Signal</keyword>
<dbReference type="PANTHER" id="PTHR12697">
    <property type="entry name" value="PBS LYASE HEAT-LIKE PROTEIN"/>
    <property type="match status" value="1"/>
</dbReference>
<reference evidence="2 3" key="1">
    <citation type="submission" date="2023-10" db="EMBL/GenBank/DDBJ databases">
        <title>Rubellicoccus peritrichatus gen. nov., sp. nov., isolated from an algae of coral reef tank.</title>
        <authorList>
            <person name="Luo J."/>
        </authorList>
    </citation>
    <scope>NUCLEOTIDE SEQUENCE [LARGE SCALE GENOMIC DNA]</scope>
    <source>
        <strain evidence="2 3">CR14</strain>
    </source>
</reference>
<dbReference type="EMBL" id="CP136920">
    <property type="protein sequence ID" value="WOO42353.1"/>
    <property type="molecule type" value="Genomic_DNA"/>
</dbReference>
<dbReference type="InterPro" id="IPR016024">
    <property type="entry name" value="ARM-type_fold"/>
</dbReference>
<dbReference type="InterPro" id="IPR011989">
    <property type="entry name" value="ARM-like"/>
</dbReference>
<keyword evidence="3" id="KW-1185">Reference proteome</keyword>
<evidence type="ECO:0000256" key="1">
    <source>
        <dbReference type="SAM" id="SignalP"/>
    </source>
</evidence>
<feature type="chain" id="PRO_5042994002" evidence="1">
    <location>
        <begin position="22"/>
        <end position="520"/>
    </location>
</feature>
<dbReference type="Pfam" id="PF13646">
    <property type="entry name" value="HEAT_2"/>
    <property type="match status" value="1"/>
</dbReference>
<dbReference type="SUPFAM" id="SSF48371">
    <property type="entry name" value="ARM repeat"/>
    <property type="match status" value="1"/>
</dbReference>
<dbReference type="InterPro" id="IPR004155">
    <property type="entry name" value="PBS_lyase_HEAT"/>
</dbReference>
<gene>
    <name evidence="2" type="ORF">RZN69_04570</name>
</gene>
<dbReference type="RefSeq" id="WP_317834872.1">
    <property type="nucleotide sequence ID" value="NZ_CP136920.1"/>
</dbReference>
<dbReference type="GO" id="GO:0016491">
    <property type="term" value="F:oxidoreductase activity"/>
    <property type="evidence" value="ECO:0007669"/>
    <property type="project" value="TreeGrafter"/>
</dbReference>
<dbReference type="KEGG" id="puo:RZN69_04570"/>
<dbReference type="PANTHER" id="PTHR12697:SF5">
    <property type="entry name" value="DEOXYHYPUSINE HYDROXYLASE"/>
    <property type="match status" value="1"/>
</dbReference>
<accession>A0AAQ3QSF0</accession>
<dbReference type="Proteomes" id="UP001304300">
    <property type="component" value="Chromosome"/>
</dbReference>
<proteinExistence type="predicted"/>
<feature type="signal peptide" evidence="1">
    <location>
        <begin position="1"/>
        <end position="21"/>
    </location>
</feature>
<protein>
    <submittedName>
        <fullName evidence="2">HEAT repeat domain-containing protein</fullName>
    </submittedName>
</protein>
<dbReference type="Gene3D" id="1.25.10.10">
    <property type="entry name" value="Leucine-rich Repeat Variant"/>
    <property type="match status" value="3"/>
</dbReference>
<dbReference type="Pfam" id="PF12765">
    <property type="entry name" value="Cohesin_HEAT"/>
    <property type="match status" value="1"/>
</dbReference>
<dbReference type="InterPro" id="IPR026003">
    <property type="entry name" value="Cohesin_HEAT"/>
</dbReference>